<dbReference type="RefSeq" id="WP_090843566.1">
    <property type="nucleotide sequence ID" value="NZ_FNIL01000010.1"/>
</dbReference>
<evidence type="ECO:0000313" key="2">
    <source>
        <dbReference type="EMBL" id="SDO28622.1"/>
    </source>
</evidence>
<dbReference type="EMBL" id="FNIL01000010">
    <property type="protein sequence ID" value="SDO28622.1"/>
    <property type="molecule type" value="Genomic_DNA"/>
</dbReference>
<accession>A0A1H0IB47</accession>
<feature type="transmembrane region" description="Helical" evidence="1">
    <location>
        <begin position="12"/>
        <end position="31"/>
    </location>
</feature>
<reference evidence="3" key="1">
    <citation type="submission" date="2016-10" db="EMBL/GenBank/DDBJ databases">
        <authorList>
            <person name="Varghese N."/>
            <person name="Submissions S."/>
        </authorList>
    </citation>
    <scope>NUCLEOTIDE SEQUENCE [LARGE SCALE GENOMIC DNA]</scope>
    <source>
        <strain evidence="3">CGMCC 1.10369</strain>
    </source>
</reference>
<evidence type="ECO:0000256" key="1">
    <source>
        <dbReference type="SAM" id="Phobius"/>
    </source>
</evidence>
<dbReference type="AlphaFoldDB" id="A0A1H0IB47"/>
<protein>
    <submittedName>
        <fullName evidence="2">Uncharacterized protein</fullName>
    </submittedName>
</protein>
<dbReference type="STRING" id="745820.SAMN04488053_11075"/>
<proteinExistence type="predicted"/>
<dbReference type="Proteomes" id="UP000198778">
    <property type="component" value="Unassembled WGS sequence"/>
</dbReference>
<organism evidence="2 3">
    <name type="scientific">Alkalicoccus daliensis</name>
    <dbReference type="NCBI Taxonomy" id="745820"/>
    <lineage>
        <taxon>Bacteria</taxon>
        <taxon>Bacillati</taxon>
        <taxon>Bacillota</taxon>
        <taxon>Bacilli</taxon>
        <taxon>Bacillales</taxon>
        <taxon>Bacillaceae</taxon>
        <taxon>Alkalicoccus</taxon>
    </lineage>
</organism>
<evidence type="ECO:0000313" key="3">
    <source>
        <dbReference type="Proteomes" id="UP000198778"/>
    </source>
</evidence>
<gene>
    <name evidence="2" type="ORF">SAMN04488053_11075</name>
</gene>
<keyword evidence="3" id="KW-1185">Reference proteome</keyword>
<sequence>MRRYVSQEKGYALLVVLLTIVITSLLIVPLISNALSGAVQVETTEEIVKAENLRDYSQRYYRQLLTEEITETIKALREIEGNGKSDREIFAPENFIPYLTSDIIELNIFPVENQRGRIDNLTFTASTPEEALPYLDIEAEYTGIHEGRAKSKTEILRLTFPGLAAETEELLSDIEKIKQFYERKDEAAIQYSEKKTYQEHFNYLDTVLYQQSLEMSGHAQSDIQGFYEKDLYIEEELDYSQNDKIYVKGNVYYGSDKQLKTFPGQGGNRESYLIVEGDLLVRELKVHNNSKVCVRRNVYYIDRNDQIENLLTAEMVNPLNPSIGESCDDPDTWEKGKINFMGETGQDTVVPGPQITPGSGWQISTVTE</sequence>
<name>A0A1H0IB47_9BACI</name>
<keyword evidence="1" id="KW-0812">Transmembrane</keyword>
<keyword evidence="1" id="KW-1133">Transmembrane helix</keyword>
<keyword evidence="1" id="KW-0472">Membrane</keyword>